<reference evidence="9" key="1">
    <citation type="journal article" date="2019" name="Int. J. Syst. Evol. Microbiol.">
        <title>The Global Catalogue of Microorganisms (GCM) 10K type strain sequencing project: providing services to taxonomists for standard genome sequencing and annotation.</title>
        <authorList>
            <consortium name="The Broad Institute Genomics Platform"/>
            <consortium name="The Broad Institute Genome Sequencing Center for Infectious Disease"/>
            <person name="Wu L."/>
            <person name="Ma J."/>
        </authorList>
    </citation>
    <scope>NUCLEOTIDE SEQUENCE [LARGE SCALE GENOMIC DNA]</scope>
    <source>
        <strain evidence="9">KCTC 62195</strain>
    </source>
</reference>
<sequence>MTQEQSPPIQPIPHSRTLYDAVIKSMLGRYAVYAVNLASMMLLARLFTPEVFGTVASISVFFVFFQVMAEAGLGPAIINLERLDSADRDGLFGLTLVGGAVLSGAFYWLSPLFVELYDLPRVGEVVPYISLALLFFAAAIVPSALLLRDQAYFRIANAGLAAEVVSTTLTVVLTRWLDPLHALSAKAAFSAATTFAVLFLYSEVTEFGRPRWGTKFSAIKPLLTFSAYQFGFNIINYFSRNLDNILVGRNFGASSLGIYDKAYQLMRYPLMLLTFAMTPAIQPVVRKYAGDKEKVEALHRDFTFKLSFLGAAAGLGVFLLAEWIVRVMLGNQWQAVVEIIRILAIAIPVQIILSTSGSFFQAMNRTDLLFKTGLVSAVITILAIGWGIYRRDMQTLAWVLVASFHVNFFIAYYVMYTRIFGKNLFRYFARMMPAALVIVGMVLWHDFS</sequence>
<comment type="caution">
    <text evidence="8">The sequence shown here is derived from an EMBL/GenBank/DDBJ whole genome shotgun (WGS) entry which is preliminary data.</text>
</comment>
<dbReference type="PANTHER" id="PTHR30250">
    <property type="entry name" value="PST FAMILY PREDICTED COLANIC ACID TRANSPORTER"/>
    <property type="match status" value="1"/>
</dbReference>
<feature type="transmembrane region" description="Helical" evidence="7">
    <location>
        <begin position="30"/>
        <end position="48"/>
    </location>
</feature>
<keyword evidence="9" id="KW-1185">Reference proteome</keyword>
<dbReference type="CDD" id="cd13127">
    <property type="entry name" value="MATE_tuaB_like"/>
    <property type="match status" value="1"/>
</dbReference>
<feature type="transmembrane region" description="Helical" evidence="7">
    <location>
        <begin position="183"/>
        <end position="201"/>
    </location>
</feature>
<keyword evidence="3" id="KW-1003">Cell membrane</keyword>
<evidence type="ECO:0000256" key="6">
    <source>
        <dbReference type="ARBA" id="ARBA00023136"/>
    </source>
</evidence>
<evidence type="ECO:0000256" key="5">
    <source>
        <dbReference type="ARBA" id="ARBA00022989"/>
    </source>
</evidence>
<dbReference type="PANTHER" id="PTHR30250:SF10">
    <property type="entry name" value="LIPOPOLYSACCHARIDE BIOSYNTHESIS PROTEIN WZXC"/>
    <property type="match status" value="1"/>
</dbReference>
<evidence type="ECO:0000256" key="1">
    <source>
        <dbReference type="ARBA" id="ARBA00004651"/>
    </source>
</evidence>
<feature type="transmembrane region" description="Helical" evidence="7">
    <location>
        <begin position="54"/>
        <end position="78"/>
    </location>
</feature>
<proteinExistence type="inferred from homology"/>
<feature type="transmembrane region" description="Helical" evidence="7">
    <location>
        <begin position="427"/>
        <end position="445"/>
    </location>
</feature>
<dbReference type="Proteomes" id="UP001595457">
    <property type="component" value="Unassembled WGS sequence"/>
</dbReference>
<gene>
    <name evidence="8" type="ORF">ACFOJE_04800</name>
</gene>
<name>A0ABV7ARV6_9GAMM</name>
<evidence type="ECO:0000256" key="2">
    <source>
        <dbReference type="ARBA" id="ARBA00007430"/>
    </source>
</evidence>
<dbReference type="Pfam" id="PF13440">
    <property type="entry name" value="Polysacc_synt_3"/>
    <property type="match status" value="1"/>
</dbReference>
<evidence type="ECO:0000256" key="7">
    <source>
        <dbReference type="SAM" id="Phobius"/>
    </source>
</evidence>
<feature type="transmembrane region" description="Helical" evidence="7">
    <location>
        <begin position="368"/>
        <end position="389"/>
    </location>
</feature>
<feature type="transmembrane region" description="Helical" evidence="7">
    <location>
        <begin position="265"/>
        <end position="285"/>
    </location>
</feature>
<feature type="transmembrane region" description="Helical" evidence="7">
    <location>
        <begin position="306"/>
        <end position="329"/>
    </location>
</feature>
<feature type="transmembrane region" description="Helical" evidence="7">
    <location>
        <begin position="128"/>
        <end position="147"/>
    </location>
</feature>
<evidence type="ECO:0000313" key="9">
    <source>
        <dbReference type="Proteomes" id="UP001595457"/>
    </source>
</evidence>
<dbReference type="RefSeq" id="WP_377813129.1">
    <property type="nucleotide sequence ID" value="NZ_JBHRSJ010000007.1"/>
</dbReference>
<keyword evidence="5 7" id="KW-1133">Transmembrane helix</keyword>
<protein>
    <submittedName>
        <fullName evidence="8">Lipopolysaccharide biosynthesis protein</fullName>
    </submittedName>
</protein>
<feature type="transmembrane region" description="Helical" evidence="7">
    <location>
        <begin position="90"/>
        <end position="108"/>
    </location>
</feature>
<evidence type="ECO:0000256" key="3">
    <source>
        <dbReference type="ARBA" id="ARBA00022475"/>
    </source>
</evidence>
<comment type="subcellular location">
    <subcellularLocation>
        <location evidence="1">Cell membrane</location>
        <topology evidence="1">Multi-pass membrane protein</topology>
    </subcellularLocation>
</comment>
<feature type="transmembrane region" description="Helical" evidence="7">
    <location>
        <begin position="159"/>
        <end position="177"/>
    </location>
</feature>
<accession>A0ABV7ARV6</accession>
<evidence type="ECO:0000256" key="4">
    <source>
        <dbReference type="ARBA" id="ARBA00022692"/>
    </source>
</evidence>
<dbReference type="InterPro" id="IPR050833">
    <property type="entry name" value="Poly_Biosynth_Transport"/>
</dbReference>
<organism evidence="8 9">
    <name type="scientific">Azotobacter bryophylli</name>
    <dbReference type="NCBI Taxonomy" id="1986537"/>
    <lineage>
        <taxon>Bacteria</taxon>
        <taxon>Pseudomonadati</taxon>
        <taxon>Pseudomonadota</taxon>
        <taxon>Gammaproteobacteria</taxon>
        <taxon>Pseudomonadales</taxon>
        <taxon>Pseudomonadaceae</taxon>
        <taxon>Azotobacter</taxon>
    </lineage>
</organism>
<feature type="transmembrane region" description="Helical" evidence="7">
    <location>
        <begin position="395"/>
        <end position="415"/>
    </location>
</feature>
<keyword evidence="4 7" id="KW-0812">Transmembrane</keyword>
<keyword evidence="6 7" id="KW-0472">Membrane</keyword>
<evidence type="ECO:0000313" key="8">
    <source>
        <dbReference type="EMBL" id="MFC2971531.1"/>
    </source>
</evidence>
<feature type="transmembrane region" description="Helical" evidence="7">
    <location>
        <begin position="222"/>
        <end position="239"/>
    </location>
</feature>
<comment type="similarity">
    <text evidence="2">Belongs to the polysaccharide synthase family.</text>
</comment>
<dbReference type="EMBL" id="JBHRSJ010000007">
    <property type="protein sequence ID" value="MFC2971531.1"/>
    <property type="molecule type" value="Genomic_DNA"/>
</dbReference>
<feature type="transmembrane region" description="Helical" evidence="7">
    <location>
        <begin position="335"/>
        <end position="356"/>
    </location>
</feature>